<evidence type="ECO:0000256" key="6">
    <source>
        <dbReference type="ARBA" id="ARBA00022833"/>
    </source>
</evidence>
<dbReference type="GO" id="GO:0032259">
    <property type="term" value="P:methylation"/>
    <property type="evidence" value="ECO:0007669"/>
    <property type="project" value="UniProtKB-KW"/>
</dbReference>
<dbReference type="Gene3D" id="2.170.270.10">
    <property type="entry name" value="SET domain"/>
    <property type="match status" value="1"/>
</dbReference>
<dbReference type="InterPro" id="IPR052097">
    <property type="entry name" value="SET-MYND_domain_protein"/>
</dbReference>
<keyword evidence="2" id="KW-0808">Transferase</keyword>
<evidence type="ECO:0000313" key="8">
    <source>
        <dbReference type="EMBL" id="KAK7072872.1"/>
    </source>
</evidence>
<feature type="domain" description="SET" evidence="7">
    <location>
        <begin position="206"/>
        <end position="490"/>
    </location>
</feature>
<dbReference type="Pfam" id="PF00856">
    <property type="entry name" value="SET"/>
    <property type="match status" value="1"/>
</dbReference>
<dbReference type="GO" id="GO:0042826">
    <property type="term" value="F:histone deacetylase binding"/>
    <property type="evidence" value="ECO:0007669"/>
    <property type="project" value="TreeGrafter"/>
</dbReference>
<dbReference type="AlphaFoldDB" id="A0AAN8WXN9"/>
<dbReference type="GO" id="GO:0008170">
    <property type="term" value="F:N-methyltransferase activity"/>
    <property type="evidence" value="ECO:0007669"/>
    <property type="project" value="UniProtKB-ARBA"/>
</dbReference>
<dbReference type="GO" id="GO:0008276">
    <property type="term" value="F:protein methyltransferase activity"/>
    <property type="evidence" value="ECO:0007669"/>
    <property type="project" value="UniProtKB-ARBA"/>
</dbReference>
<evidence type="ECO:0000259" key="7">
    <source>
        <dbReference type="PROSITE" id="PS50280"/>
    </source>
</evidence>
<dbReference type="PROSITE" id="PS50280">
    <property type="entry name" value="SET"/>
    <property type="match status" value="1"/>
</dbReference>
<dbReference type="SUPFAM" id="SSF48452">
    <property type="entry name" value="TPR-like"/>
    <property type="match status" value="1"/>
</dbReference>
<name>A0AAN8WXN9_HALRR</name>
<accession>A0AAN8WXN9</accession>
<proteinExistence type="predicted"/>
<protein>
    <recommendedName>
        <fullName evidence="7">SET domain-containing protein</fullName>
    </recommendedName>
</protein>
<evidence type="ECO:0000256" key="1">
    <source>
        <dbReference type="ARBA" id="ARBA00022603"/>
    </source>
</evidence>
<dbReference type="EMBL" id="JAXCGZ010013318">
    <property type="protein sequence ID" value="KAK7072872.1"/>
    <property type="molecule type" value="Genomic_DNA"/>
</dbReference>
<dbReference type="InterPro" id="IPR011990">
    <property type="entry name" value="TPR-like_helical_dom_sf"/>
</dbReference>
<dbReference type="SUPFAM" id="SSF82199">
    <property type="entry name" value="SET domain"/>
    <property type="match status" value="1"/>
</dbReference>
<dbReference type="InterPro" id="IPR001214">
    <property type="entry name" value="SET_dom"/>
</dbReference>
<comment type="caution">
    <text evidence="8">The sequence shown here is derived from an EMBL/GenBank/DDBJ whole genome shotgun (WGS) entry which is preliminary data.</text>
</comment>
<dbReference type="GO" id="GO:0008757">
    <property type="term" value="F:S-adenosylmethionine-dependent methyltransferase activity"/>
    <property type="evidence" value="ECO:0007669"/>
    <property type="project" value="UniProtKB-ARBA"/>
</dbReference>
<dbReference type="SUPFAM" id="SSF144232">
    <property type="entry name" value="HIT/MYND zinc finger-like"/>
    <property type="match status" value="1"/>
</dbReference>
<keyword evidence="5" id="KW-0863">Zinc-finger</keyword>
<keyword evidence="1" id="KW-0489">Methyltransferase</keyword>
<organism evidence="8 9">
    <name type="scientific">Halocaridina rubra</name>
    <name type="common">Hawaiian red shrimp</name>
    <dbReference type="NCBI Taxonomy" id="373956"/>
    <lineage>
        <taxon>Eukaryota</taxon>
        <taxon>Metazoa</taxon>
        <taxon>Ecdysozoa</taxon>
        <taxon>Arthropoda</taxon>
        <taxon>Crustacea</taxon>
        <taxon>Multicrustacea</taxon>
        <taxon>Malacostraca</taxon>
        <taxon>Eumalacostraca</taxon>
        <taxon>Eucarida</taxon>
        <taxon>Decapoda</taxon>
        <taxon>Pleocyemata</taxon>
        <taxon>Caridea</taxon>
        <taxon>Atyoidea</taxon>
        <taxon>Atyidae</taxon>
        <taxon>Halocaridina</taxon>
    </lineage>
</organism>
<sequence>MSDSLGIDSQVQKLIAELGSNFDGVLKQYHGNLNTLDMFSLFWSLKEAHETLTPKIPISRKSKEDSEKFRKEGNKAFEKKNRSEALKLYNKSIVNAPHPPLRIGDDIQADSQQKPDYETEALSLAYANRSAVLFELQQYEDCLSDIQRAMENGYPENLRQKLIKRKESCSIALNNPSGERKRLLTRYLVKPPRISESNPAIPSLSNSVKMAVSSSVGRYLVAQREIKPGEVLAVEEIYCKSMTHQYLQTHCNTCFIRCLIPLPCPTCSEIVFCSNECREEGLSGQHRLECNILPYLGTMNTSMIIPYKILTRTPFRHLKKLLQLYKEEKESKMAGALGFNARGIYDSEDYRTMCCLVTNQEKRDQRSLFTICAGAFILTKLLLLNQEYFLDEMGSYCEPTQDDIVVVGGALFYHVMSDLSNGHRYGELQASGGSDGAPEIQNIGAWISPTLSLANHSCDQSVITCNKGNLGVMTAIQTILPGQEVTTGYLKGYGAQSVSIRREILAKHYHFECSCPACKENWPTFANLPESFQMKCWRCFHFVNRSDGQCSSCGEDYTTGGGNDTYNWKHVDEEVGLAVLGFLRMRKNFKTARLDFKYEDLKVTIKLIEIMDKYIILPNKIYANAKVFLAAQMRNQRDFVQIKEGFS</sequence>
<keyword evidence="6" id="KW-0862">Zinc</keyword>
<dbReference type="GO" id="GO:0008270">
    <property type="term" value="F:zinc ion binding"/>
    <property type="evidence" value="ECO:0007669"/>
    <property type="project" value="UniProtKB-KW"/>
</dbReference>
<dbReference type="PANTHER" id="PTHR46165">
    <property type="entry name" value="SET AND MYND DOMAIN-CONTAINING PROTEIN 4"/>
    <property type="match status" value="1"/>
</dbReference>
<evidence type="ECO:0000313" key="9">
    <source>
        <dbReference type="Proteomes" id="UP001381693"/>
    </source>
</evidence>
<keyword evidence="3" id="KW-0949">S-adenosyl-L-methionine</keyword>
<dbReference type="PANTHER" id="PTHR46165:SF2">
    <property type="entry name" value="SET AND MYND DOMAIN-CONTAINING PROTEIN 4"/>
    <property type="match status" value="1"/>
</dbReference>
<evidence type="ECO:0000256" key="2">
    <source>
        <dbReference type="ARBA" id="ARBA00022679"/>
    </source>
</evidence>
<dbReference type="InterPro" id="IPR046341">
    <property type="entry name" value="SET_dom_sf"/>
</dbReference>
<dbReference type="Gene3D" id="1.25.40.10">
    <property type="entry name" value="Tetratricopeptide repeat domain"/>
    <property type="match status" value="2"/>
</dbReference>
<evidence type="ECO:0000256" key="4">
    <source>
        <dbReference type="ARBA" id="ARBA00022723"/>
    </source>
</evidence>
<evidence type="ECO:0000256" key="5">
    <source>
        <dbReference type="ARBA" id="ARBA00022771"/>
    </source>
</evidence>
<dbReference type="InterPro" id="IPR002893">
    <property type="entry name" value="Znf_MYND"/>
</dbReference>
<dbReference type="Proteomes" id="UP001381693">
    <property type="component" value="Unassembled WGS sequence"/>
</dbReference>
<keyword evidence="4" id="KW-0479">Metal-binding</keyword>
<dbReference type="GO" id="GO:0005737">
    <property type="term" value="C:cytoplasm"/>
    <property type="evidence" value="ECO:0007669"/>
    <property type="project" value="TreeGrafter"/>
</dbReference>
<gene>
    <name evidence="8" type="ORF">SK128_011166</name>
</gene>
<reference evidence="8 9" key="1">
    <citation type="submission" date="2023-11" db="EMBL/GenBank/DDBJ databases">
        <title>Halocaridina rubra genome assembly.</title>
        <authorList>
            <person name="Smith C."/>
        </authorList>
    </citation>
    <scope>NUCLEOTIDE SEQUENCE [LARGE SCALE GENOMIC DNA]</scope>
    <source>
        <strain evidence="8">EP-1</strain>
        <tissue evidence="8">Whole</tissue>
    </source>
</reference>
<dbReference type="Pfam" id="PF01753">
    <property type="entry name" value="zf-MYND"/>
    <property type="match status" value="1"/>
</dbReference>
<keyword evidence="9" id="KW-1185">Reference proteome</keyword>
<evidence type="ECO:0000256" key="3">
    <source>
        <dbReference type="ARBA" id="ARBA00022691"/>
    </source>
</evidence>
<dbReference type="GO" id="GO:0005634">
    <property type="term" value="C:nucleus"/>
    <property type="evidence" value="ECO:0007669"/>
    <property type="project" value="TreeGrafter"/>
</dbReference>